<name>D8LK72_ECTSI</name>
<evidence type="ECO:0000256" key="1">
    <source>
        <dbReference type="SAM" id="MobiDB-lite"/>
    </source>
</evidence>
<dbReference type="InParanoid" id="D8LK72"/>
<dbReference type="InterPro" id="IPR018962">
    <property type="entry name" value="DUF1995"/>
</dbReference>
<dbReference type="InterPro" id="IPR053021">
    <property type="entry name" value="Chloroplast_ADK"/>
</dbReference>
<feature type="compositionally biased region" description="Polar residues" evidence="1">
    <location>
        <begin position="246"/>
        <end position="256"/>
    </location>
</feature>
<evidence type="ECO:0000313" key="4">
    <source>
        <dbReference type="Proteomes" id="UP000002630"/>
    </source>
</evidence>
<organism evidence="3 4">
    <name type="scientific">Ectocarpus siliculosus</name>
    <name type="common">Brown alga</name>
    <name type="synonym">Conferva siliculosa</name>
    <dbReference type="NCBI Taxonomy" id="2880"/>
    <lineage>
        <taxon>Eukaryota</taxon>
        <taxon>Sar</taxon>
        <taxon>Stramenopiles</taxon>
        <taxon>Ochrophyta</taxon>
        <taxon>PX clade</taxon>
        <taxon>Phaeophyceae</taxon>
        <taxon>Ectocarpales</taxon>
        <taxon>Ectocarpaceae</taxon>
        <taxon>Ectocarpus</taxon>
    </lineage>
</organism>
<dbReference type="PANTHER" id="PTHR35509:SF4">
    <property type="entry name" value="DUF1995 DOMAIN-CONTAINING PROTEIN"/>
    <property type="match status" value="1"/>
</dbReference>
<dbReference type="eggNOG" id="ENOG502S1TJ">
    <property type="taxonomic scope" value="Eukaryota"/>
</dbReference>
<dbReference type="OrthoDB" id="8026949at2759"/>
<evidence type="ECO:0000259" key="2">
    <source>
        <dbReference type="Pfam" id="PF09353"/>
    </source>
</evidence>
<feature type="region of interest" description="Disordered" evidence="1">
    <location>
        <begin position="243"/>
        <end position="273"/>
    </location>
</feature>
<keyword evidence="4" id="KW-1185">Reference proteome</keyword>
<feature type="domain" description="DUF1995" evidence="2">
    <location>
        <begin position="50"/>
        <end position="254"/>
    </location>
</feature>
<dbReference type="EMBL" id="FN649760">
    <property type="protein sequence ID" value="CBN76036.1"/>
    <property type="molecule type" value="Genomic_DNA"/>
</dbReference>
<proteinExistence type="predicted"/>
<evidence type="ECO:0000313" key="3">
    <source>
        <dbReference type="EMBL" id="CBN76036.1"/>
    </source>
</evidence>
<reference evidence="3 4" key="1">
    <citation type="journal article" date="2010" name="Nature">
        <title>The Ectocarpus genome and the independent evolution of multicellularity in brown algae.</title>
        <authorList>
            <person name="Cock J.M."/>
            <person name="Sterck L."/>
            <person name="Rouze P."/>
            <person name="Scornet D."/>
            <person name="Allen A.E."/>
            <person name="Amoutzias G."/>
            <person name="Anthouard V."/>
            <person name="Artiguenave F."/>
            <person name="Aury J.M."/>
            <person name="Badger J.H."/>
            <person name="Beszteri B."/>
            <person name="Billiau K."/>
            <person name="Bonnet E."/>
            <person name="Bothwell J.H."/>
            <person name="Bowler C."/>
            <person name="Boyen C."/>
            <person name="Brownlee C."/>
            <person name="Carrano C.J."/>
            <person name="Charrier B."/>
            <person name="Cho G.Y."/>
            <person name="Coelho S.M."/>
            <person name="Collen J."/>
            <person name="Corre E."/>
            <person name="Da Silva C."/>
            <person name="Delage L."/>
            <person name="Delaroque N."/>
            <person name="Dittami S.M."/>
            <person name="Doulbeau S."/>
            <person name="Elias M."/>
            <person name="Farnham G."/>
            <person name="Gachon C.M."/>
            <person name="Gschloessl B."/>
            <person name="Heesch S."/>
            <person name="Jabbari K."/>
            <person name="Jubin C."/>
            <person name="Kawai H."/>
            <person name="Kimura K."/>
            <person name="Kloareg B."/>
            <person name="Kupper F.C."/>
            <person name="Lang D."/>
            <person name="Le Bail A."/>
            <person name="Leblanc C."/>
            <person name="Lerouge P."/>
            <person name="Lohr M."/>
            <person name="Lopez P.J."/>
            <person name="Martens C."/>
            <person name="Maumus F."/>
            <person name="Michel G."/>
            <person name="Miranda-Saavedra D."/>
            <person name="Morales J."/>
            <person name="Moreau H."/>
            <person name="Motomura T."/>
            <person name="Nagasato C."/>
            <person name="Napoli C.A."/>
            <person name="Nelson D.R."/>
            <person name="Nyvall-Collen P."/>
            <person name="Peters A.F."/>
            <person name="Pommier C."/>
            <person name="Potin P."/>
            <person name="Poulain J."/>
            <person name="Quesneville H."/>
            <person name="Read B."/>
            <person name="Rensing S.A."/>
            <person name="Ritter A."/>
            <person name="Rousvoal S."/>
            <person name="Samanta M."/>
            <person name="Samson G."/>
            <person name="Schroeder D.C."/>
            <person name="Segurens B."/>
            <person name="Strittmatter M."/>
            <person name="Tonon T."/>
            <person name="Tregear J.W."/>
            <person name="Valentin K."/>
            <person name="von Dassow P."/>
            <person name="Yamagishi T."/>
            <person name="Van de Peer Y."/>
            <person name="Wincker P."/>
        </authorList>
    </citation>
    <scope>NUCLEOTIDE SEQUENCE [LARGE SCALE GENOMIC DNA]</scope>
    <source>
        <strain evidence="4">Ec32 / CCAP1310/4</strain>
    </source>
</reference>
<gene>
    <name evidence="3" type="ORF">Esi_0281_0036</name>
</gene>
<accession>D8LK72</accession>
<dbReference type="Proteomes" id="UP000002630">
    <property type="component" value="Unassembled WGS sequence"/>
</dbReference>
<dbReference type="PANTHER" id="PTHR35509">
    <property type="entry name" value="DOMAIN PROTEIN, PUTATIVE (DUF1995)-RELATED"/>
    <property type="match status" value="1"/>
</dbReference>
<dbReference type="Pfam" id="PF09353">
    <property type="entry name" value="DUF1995"/>
    <property type="match status" value="1"/>
</dbReference>
<sequence length="284" mass="30947">MLARRARGRSITTAAQEESAEASDASSGGSSKQEEEEDGEDVVWARAELPMSNDVQVEQATRAVWQALSDGKTRQILRLSLPLIGKTEIDDWPGGDRQRYKACGPMVESVLRGNPAAKEGASIVEQILDESDAVGLMQLQCKEAKDDASVMIFPTTDTLSLQQQVAAGAGSRLVALVNPAWRSSSDFGLFQAGEAKETLSEFEVTYSLQSLVVYGYTLRLLYCYPGPWRLFLIGEGSGKRELLGSWDQSPPTNDQVESAVFDKKGKPNASERVQASAKFFQDSI</sequence>
<feature type="compositionally biased region" description="Low complexity" evidence="1">
    <location>
        <begin position="14"/>
        <end position="31"/>
    </location>
</feature>
<feature type="region of interest" description="Disordered" evidence="1">
    <location>
        <begin position="1"/>
        <end position="40"/>
    </location>
</feature>
<dbReference type="AlphaFoldDB" id="D8LK72"/>
<protein>
    <recommendedName>
        <fullName evidence="2">DUF1995 domain-containing protein</fullName>
    </recommendedName>
</protein>